<accession>A0ACD6ABZ9</accession>
<evidence type="ECO:0000313" key="1">
    <source>
        <dbReference type="EnsemblPlants" id="AVESA.00010b.r2.7DG1337110.1.CDS.1"/>
    </source>
</evidence>
<keyword evidence="2" id="KW-1185">Reference proteome</keyword>
<proteinExistence type="predicted"/>
<dbReference type="Proteomes" id="UP001732700">
    <property type="component" value="Chromosome 7D"/>
</dbReference>
<sequence>MAMERFLTALVFCEAPLDGYGTSVMAPGAITKLQVSSGGAAKPAMASKADTEKKQGFFDDKSGGQRRPGFELAFDGLNCFDSVVMH</sequence>
<reference evidence="1" key="1">
    <citation type="submission" date="2021-05" db="EMBL/GenBank/DDBJ databases">
        <authorList>
            <person name="Scholz U."/>
            <person name="Mascher M."/>
            <person name="Fiebig A."/>
        </authorList>
    </citation>
    <scope>NUCLEOTIDE SEQUENCE [LARGE SCALE GENOMIC DNA]</scope>
</reference>
<organism evidence="1 2">
    <name type="scientific">Avena sativa</name>
    <name type="common">Oat</name>
    <dbReference type="NCBI Taxonomy" id="4498"/>
    <lineage>
        <taxon>Eukaryota</taxon>
        <taxon>Viridiplantae</taxon>
        <taxon>Streptophyta</taxon>
        <taxon>Embryophyta</taxon>
        <taxon>Tracheophyta</taxon>
        <taxon>Spermatophyta</taxon>
        <taxon>Magnoliopsida</taxon>
        <taxon>Liliopsida</taxon>
        <taxon>Poales</taxon>
        <taxon>Poaceae</taxon>
        <taxon>BOP clade</taxon>
        <taxon>Pooideae</taxon>
        <taxon>Poodae</taxon>
        <taxon>Poeae</taxon>
        <taxon>Poeae Chloroplast Group 1 (Aveneae type)</taxon>
        <taxon>Aveninae</taxon>
        <taxon>Avena</taxon>
    </lineage>
</organism>
<reference evidence="1" key="2">
    <citation type="submission" date="2025-09" db="UniProtKB">
        <authorList>
            <consortium name="EnsemblPlants"/>
        </authorList>
    </citation>
    <scope>IDENTIFICATION</scope>
</reference>
<protein>
    <submittedName>
        <fullName evidence="1">Uncharacterized protein</fullName>
    </submittedName>
</protein>
<dbReference type="EnsemblPlants" id="AVESA.00010b.r2.7DG1337110.1">
    <property type="protein sequence ID" value="AVESA.00010b.r2.7DG1337110.1.CDS.1"/>
    <property type="gene ID" value="AVESA.00010b.r2.7DG1337110"/>
</dbReference>
<evidence type="ECO:0000313" key="2">
    <source>
        <dbReference type="Proteomes" id="UP001732700"/>
    </source>
</evidence>
<name>A0ACD6ABZ9_AVESA</name>